<evidence type="ECO:0000313" key="2">
    <source>
        <dbReference type="Proteomes" id="UP000427769"/>
    </source>
</evidence>
<dbReference type="Proteomes" id="UP000427769">
    <property type="component" value="Chromosome"/>
</dbReference>
<protein>
    <recommendedName>
        <fullName evidence="3">DNA photolyase</fullName>
    </recommendedName>
</protein>
<proteinExistence type="predicted"/>
<dbReference type="KEGG" id="dwd:DSCW_45590"/>
<dbReference type="InterPro" id="IPR014998">
    <property type="entry name" value="DUF1848"/>
</dbReference>
<dbReference type="Pfam" id="PF08902">
    <property type="entry name" value="DUF1848"/>
    <property type="match status" value="1"/>
</dbReference>
<dbReference type="AlphaFoldDB" id="A0A5K7Z554"/>
<dbReference type="OrthoDB" id="9771212at2"/>
<sequence>MKPELKQILSISRRTDIPAFYMPWFMDRVKRGAIEVVNPFNQQVRTVDVSPERIHTMVFWSKNFGLFLEHGYGEKLRAMGYHLFFNFTVNSRSRLLEPAVPSLDERLDQLRQLCKRFGAATVQWRFDPICHYRTNDGDIRDNLQDFQIIAAAAGKCGIDICISSFMDHYRKIARRTGRRLTFLNPSMAEKVKIAADMAATLSPLGIRLALCCENEILEALPPDCAIGPATCISAKRIMAVHGGSLSLRRDLGQRKTAGCQCTVSVDIGSYSLHPCHHNCLFCYASPACDRRTGR</sequence>
<evidence type="ECO:0008006" key="3">
    <source>
        <dbReference type="Google" id="ProtNLM"/>
    </source>
</evidence>
<gene>
    <name evidence="1" type="ORF">DSCW_45590</name>
</gene>
<keyword evidence="2" id="KW-1185">Reference proteome</keyword>
<evidence type="ECO:0000313" key="1">
    <source>
        <dbReference type="EMBL" id="BBO77142.1"/>
    </source>
</evidence>
<accession>A0A5K7Z554</accession>
<organism evidence="1 2">
    <name type="scientific">Desulfosarcina widdelii</name>
    <dbReference type="NCBI Taxonomy" id="947919"/>
    <lineage>
        <taxon>Bacteria</taxon>
        <taxon>Pseudomonadati</taxon>
        <taxon>Thermodesulfobacteriota</taxon>
        <taxon>Desulfobacteria</taxon>
        <taxon>Desulfobacterales</taxon>
        <taxon>Desulfosarcinaceae</taxon>
        <taxon>Desulfosarcina</taxon>
    </lineage>
</organism>
<reference evidence="1 2" key="1">
    <citation type="submission" date="2019-11" db="EMBL/GenBank/DDBJ databases">
        <title>Comparative genomics of hydrocarbon-degrading Desulfosarcina strains.</title>
        <authorList>
            <person name="Watanabe M."/>
            <person name="Kojima H."/>
            <person name="Fukui M."/>
        </authorList>
    </citation>
    <scope>NUCLEOTIDE SEQUENCE [LARGE SCALE GENOMIC DNA]</scope>
    <source>
        <strain evidence="1 2">PP31</strain>
    </source>
</reference>
<dbReference type="EMBL" id="AP021875">
    <property type="protein sequence ID" value="BBO77142.1"/>
    <property type="molecule type" value="Genomic_DNA"/>
</dbReference>
<dbReference type="RefSeq" id="WP_155305913.1">
    <property type="nucleotide sequence ID" value="NZ_AP021875.1"/>
</dbReference>
<name>A0A5K7Z554_9BACT</name>